<protein>
    <recommendedName>
        <fullName evidence="3">UTP--glucose-1-phosphate uridylyltransferase</fullName>
        <ecNumber evidence="2">2.7.7.9</ecNumber>
    </recommendedName>
    <alternativeName>
        <fullName evidence="9">Alpha-D-glucosyl-1-phosphate uridylyltransferase</fullName>
    </alternativeName>
    <alternativeName>
        <fullName evidence="10">UDP-glucose pyrophosphorylase</fullName>
    </alternativeName>
    <alternativeName>
        <fullName evidence="11">Uridine diphosphoglucose pyrophosphorylase</fullName>
    </alternativeName>
</protein>
<evidence type="ECO:0000256" key="10">
    <source>
        <dbReference type="ARBA" id="ARBA00031959"/>
    </source>
</evidence>
<dbReference type="GO" id="GO:0006011">
    <property type="term" value="P:UDP-alpha-D-glucose metabolic process"/>
    <property type="evidence" value="ECO:0007669"/>
    <property type="project" value="InterPro"/>
</dbReference>
<dbReference type="SUPFAM" id="SSF53448">
    <property type="entry name" value="Nucleotide-diphospho-sugar transferases"/>
    <property type="match status" value="1"/>
</dbReference>
<evidence type="ECO:0000256" key="1">
    <source>
        <dbReference type="ARBA" id="ARBA00006890"/>
    </source>
</evidence>
<gene>
    <name evidence="15" type="ORF">ONT19_15905</name>
</gene>
<evidence type="ECO:0000313" key="16">
    <source>
        <dbReference type="Proteomes" id="UP001209417"/>
    </source>
</evidence>
<comment type="caution">
    <text evidence="15">The sequence shown here is derived from an EMBL/GenBank/DDBJ whole genome shotgun (WGS) entry which is preliminary data.</text>
</comment>
<dbReference type="InterPro" id="IPR005771">
    <property type="entry name" value="GalU_uridylyltTrfase_bac/arc"/>
</dbReference>
<feature type="domain" description="GHMP kinase N-terminal" evidence="13">
    <location>
        <begin position="93"/>
        <end position="176"/>
    </location>
</feature>
<proteinExistence type="inferred from homology"/>
<evidence type="ECO:0000256" key="3">
    <source>
        <dbReference type="ARBA" id="ARBA00019048"/>
    </source>
</evidence>
<keyword evidence="4" id="KW-0808">Transferase</keyword>
<dbReference type="InterPro" id="IPR036554">
    <property type="entry name" value="GHMP_kinase_C_sf"/>
</dbReference>
<keyword evidence="5" id="KW-0548">Nucleotidyltransferase</keyword>
<comment type="catalytic activity">
    <reaction evidence="12">
        <text>alpha-D-glucose 1-phosphate + UTP + H(+) = UDP-alpha-D-glucose + diphosphate</text>
        <dbReference type="Rhea" id="RHEA:19889"/>
        <dbReference type="ChEBI" id="CHEBI:15378"/>
        <dbReference type="ChEBI" id="CHEBI:33019"/>
        <dbReference type="ChEBI" id="CHEBI:46398"/>
        <dbReference type="ChEBI" id="CHEBI:58601"/>
        <dbReference type="ChEBI" id="CHEBI:58885"/>
        <dbReference type="EC" id="2.7.7.9"/>
    </reaction>
</comment>
<evidence type="ECO:0000313" key="15">
    <source>
        <dbReference type="EMBL" id="MCW4133035.1"/>
    </source>
</evidence>
<evidence type="ECO:0000256" key="9">
    <source>
        <dbReference type="ARBA" id="ARBA00031455"/>
    </source>
</evidence>
<name>A0AAW5UE76_9BACT</name>
<dbReference type="Gene3D" id="3.30.230.10">
    <property type="match status" value="1"/>
</dbReference>
<dbReference type="InterPro" id="IPR005835">
    <property type="entry name" value="NTP_transferase_dom"/>
</dbReference>
<evidence type="ECO:0000256" key="2">
    <source>
        <dbReference type="ARBA" id="ARBA00012415"/>
    </source>
</evidence>
<dbReference type="Gene3D" id="3.30.70.890">
    <property type="entry name" value="GHMP kinase, C-terminal domain"/>
    <property type="match status" value="1"/>
</dbReference>
<evidence type="ECO:0000259" key="13">
    <source>
        <dbReference type="Pfam" id="PF00288"/>
    </source>
</evidence>
<organism evidence="15 16">
    <name type="scientific">Segatella copri</name>
    <dbReference type="NCBI Taxonomy" id="165179"/>
    <lineage>
        <taxon>Bacteria</taxon>
        <taxon>Pseudomonadati</taxon>
        <taxon>Bacteroidota</taxon>
        <taxon>Bacteroidia</taxon>
        <taxon>Bacteroidales</taxon>
        <taxon>Prevotellaceae</taxon>
        <taxon>Segatella</taxon>
    </lineage>
</organism>
<dbReference type="GO" id="GO:0003983">
    <property type="term" value="F:UTP:glucose-1-phosphate uridylyltransferase activity"/>
    <property type="evidence" value="ECO:0007669"/>
    <property type="project" value="UniProtKB-EC"/>
</dbReference>
<reference evidence="15" key="1">
    <citation type="submission" date="2022-11" db="EMBL/GenBank/DDBJ databases">
        <title>Genomic repertoires linked with pathogenic potency of arthritogenic Prevotella copri isolated from the gut of rheumatoid arthritis patients.</title>
        <authorList>
            <person name="Nii T."/>
            <person name="Maeda Y."/>
            <person name="Motooka D."/>
            <person name="Naito M."/>
            <person name="Matsumoto Y."/>
            <person name="Ogawa T."/>
            <person name="Oguro-Igashira E."/>
            <person name="Kishikawa T."/>
            <person name="Yamashita M."/>
            <person name="Koizumi S."/>
            <person name="Kurakawa T."/>
            <person name="Okumura R."/>
            <person name="Kayama H."/>
            <person name="Murakami M."/>
            <person name="Sakaguchi T."/>
            <person name="Das B."/>
            <person name="Nakamura S."/>
            <person name="Okada Y."/>
            <person name="Kumanogoh A."/>
            <person name="Takeda K."/>
        </authorList>
    </citation>
    <scope>NUCLEOTIDE SEQUENCE</scope>
    <source>
        <strain evidence="15">H019-1</strain>
    </source>
</reference>
<dbReference type="SUPFAM" id="SSF55060">
    <property type="entry name" value="GHMP Kinase, C-terminal domain"/>
    <property type="match status" value="1"/>
</dbReference>
<accession>A0AAW5UE76</accession>
<dbReference type="PANTHER" id="PTHR43197:SF1">
    <property type="entry name" value="UTP--GLUCOSE-1-PHOSPHATE URIDYLYLTRANSFERASE"/>
    <property type="match status" value="1"/>
</dbReference>
<dbReference type="EMBL" id="JAPDVG010000002">
    <property type="protein sequence ID" value="MCW4133035.1"/>
    <property type="molecule type" value="Genomic_DNA"/>
</dbReference>
<feature type="domain" description="Nucleotidyl transferase" evidence="14">
    <location>
        <begin position="355"/>
        <end position="637"/>
    </location>
</feature>
<keyword evidence="8" id="KW-0067">ATP-binding</keyword>
<dbReference type="PANTHER" id="PTHR43197">
    <property type="entry name" value="UTP--GLUCOSE-1-PHOSPHATE URIDYLYLTRANSFERASE"/>
    <property type="match status" value="1"/>
</dbReference>
<sequence length="645" mass="72438">MQKIDLFVPGRLCLFGEHSDWAGKYRSMNSALVAGEAIVTGTEQGIFATVEKSENFEMTSSASSLQEVWHDFECPMNAEALKDVAHSGSFFSYCAGVASYMLEWYKIGGAKIHITDMTLPLKSGLSSSAAICVLVCRAFNELYDLNLSTMGEMNIAYVGELRTASRCGRLDQACAFGVRPVLMKFDGEEIDVNRLNVKKNLYWVFADLNASKDTVKILKDLNKAFPFADNEKEQAIQNALGPINHKIVSKAVDFMKEGDAEALGKLMTEAQTIFDEKVAPMCPSQLQSPILHKTLNDPYLKNLSYGGKGVGSQGDGSIQFLAKDEKCQQQIIAYLNGLGMSAYALTLKARHTIRKAIIPVAGFGTRLYPATRTMKKDFFPIVDKDGKVKPVILILLEELVNSGIEEICLILGSEQEREEYRRYFETRLADEHFNKLKVEDQNFERHILEIGKRLRYVYQTEKRGFGHAVSLAANFAANEPVLLLLGDTIYRSNKNKPCALQLMEAYEKYSKPMIAIHSIPLKDVSYYGIMSGCWENRDETVMNISRFCEKPKVSYAEDQLAVKMHNGEQRYYSVFGQYVLTPEVFEQLKKNINDGVVSERGEVELTTALEQVRGKYGLMGVQLDGEMFDMGIPQAYRNCITNFVR</sequence>
<dbReference type="InterPro" id="IPR020568">
    <property type="entry name" value="Ribosomal_Su5_D2-typ_SF"/>
</dbReference>
<dbReference type="Pfam" id="PF00288">
    <property type="entry name" value="GHMP_kinases_N"/>
    <property type="match status" value="1"/>
</dbReference>
<dbReference type="GO" id="GO:0005524">
    <property type="term" value="F:ATP binding"/>
    <property type="evidence" value="ECO:0007669"/>
    <property type="project" value="UniProtKB-KW"/>
</dbReference>
<dbReference type="Pfam" id="PF00483">
    <property type="entry name" value="NTP_transferase"/>
    <property type="match status" value="1"/>
</dbReference>
<dbReference type="GO" id="GO:0016301">
    <property type="term" value="F:kinase activity"/>
    <property type="evidence" value="ECO:0007669"/>
    <property type="project" value="UniProtKB-KW"/>
</dbReference>
<dbReference type="AlphaFoldDB" id="A0AAW5UE76"/>
<dbReference type="Proteomes" id="UP001209417">
    <property type="component" value="Unassembled WGS sequence"/>
</dbReference>
<evidence type="ECO:0000259" key="14">
    <source>
        <dbReference type="Pfam" id="PF00483"/>
    </source>
</evidence>
<comment type="similarity">
    <text evidence="1">Belongs to the UDPGP type 2 family.</text>
</comment>
<dbReference type="Gene3D" id="3.90.550.10">
    <property type="entry name" value="Spore Coat Polysaccharide Biosynthesis Protein SpsA, Chain A"/>
    <property type="match status" value="1"/>
</dbReference>
<dbReference type="RefSeq" id="WP_264953490.1">
    <property type="nucleotide sequence ID" value="NZ_JAPDVE010000017.1"/>
</dbReference>
<dbReference type="InterPro" id="IPR029044">
    <property type="entry name" value="Nucleotide-diphossugar_trans"/>
</dbReference>
<keyword evidence="6" id="KW-0547">Nucleotide-binding</keyword>
<evidence type="ECO:0000256" key="8">
    <source>
        <dbReference type="ARBA" id="ARBA00022840"/>
    </source>
</evidence>
<dbReference type="SUPFAM" id="SSF54211">
    <property type="entry name" value="Ribosomal protein S5 domain 2-like"/>
    <property type="match status" value="1"/>
</dbReference>
<keyword evidence="7" id="KW-0418">Kinase</keyword>
<evidence type="ECO:0000256" key="6">
    <source>
        <dbReference type="ARBA" id="ARBA00022741"/>
    </source>
</evidence>
<dbReference type="InterPro" id="IPR014721">
    <property type="entry name" value="Ribsml_uS5_D2-typ_fold_subgr"/>
</dbReference>
<dbReference type="EC" id="2.7.7.9" evidence="2"/>
<dbReference type="PRINTS" id="PR00959">
    <property type="entry name" value="MEVGALKINASE"/>
</dbReference>
<dbReference type="InterPro" id="IPR006204">
    <property type="entry name" value="GHMP_kinase_N_dom"/>
</dbReference>
<evidence type="ECO:0000256" key="11">
    <source>
        <dbReference type="ARBA" id="ARBA00032341"/>
    </source>
</evidence>
<evidence type="ECO:0000256" key="12">
    <source>
        <dbReference type="ARBA" id="ARBA00048128"/>
    </source>
</evidence>
<evidence type="ECO:0000256" key="7">
    <source>
        <dbReference type="ARBA" id="ARBA00022777"/>
    </source>
</evidence>
<evidence type="ECO:0000256" key="5">
    <source>
        <dbReference type="ARBA" id="ARBA00022695"/>
    </source>
</evidence>
<evidence type="ECO:0000256" key="4">
    <source>
        <dbReference type="ARBA" id="ARBA00022679"/>
    </source>
</evidence>